<evidence type="ECO:0000259" key="5">
    <source>
        <dbReference type="Pfam" id="PF04003"/>
    </source>
</evidence>
<feature type="compositionally biased region" description="Acidic residues" evidence="4">
    <location>
        <begin position="799"/>
        <end position="822"/>
    </location>
</feature>
<dbReference type="GeneID" id="25294249"/>
<dbReference type="GO" id="GO:0000462">
    <property type="term" value="P:maturation of SSU-rRNA from tricistronic rRNA transcript (SSU-rRNA, 5.8S rRNA, LSU-rRNA)"/>
    <property type="evidence" value="ECO:0007669"/>
    <property type="project" value="TreeGrafter"/>
</dbReference>
<keyword evidence="2" id="KW-0539">Nucleus</keyword>
<dbReference type="Proteomes" id="UP000053617">
    <property type="component" value="Unassembled WGS sequence"/>
</dbReference>
<comment type="similarity">
    <text evidence="3">Belongs to the UTP5 family.</text>
</comment>
<dbReference type="InterPro" id="IPR036322">
    <property type="entry name" value="WD40_repeat_dom_sf"/>
</dbReference>
<dbReference type="InterPro" id="IPR015943">
    <property type="entry name" value="WD40/YVTN_repeat-like_dom_sf"/>
</dbReference>
<feature type="compositionally biased region" description="Acidic residues" evidence="4">
    <location>
        <begin position="456"/>
        <end position="467"/>
    </location>
</feature>
<feature type="compositionally biased region" description="Acidic residues" evidence="4">
    <location>
        <begin position="849"/>
        <end position="860"/>
    </location>
</feature>
<gene>
    <name evidence="6" type="ORF">Z518_06178</name>
</gene>
<dbReference type="AlphaFoldDB" id="A0A0D2IQ39"/>
<feature type="region of interest" description="Disordered" evidence="4">
    <location>
        <begin position="681"/>
        <end position="886"/>
    </location>
</feature>
<feature type="region of interest" description="Disordered" evidence="4">
    <location>
        <begin position="1"/>
        <end position="24"/>
    </location>
</feature>
<dbReference type="PANTHER" id="PTHR44267">
    <property type="entry name" value="WD REPEAT-CONTAINING PROTEIN 43"/>
    <property type="match status" value="1"/>
</dbReference>
<organism evidence="6 7">
    <name type="scientific">Rhinocladiella mackenziei CBS 650.93</name>
    <dbReference type="NCBI Taxonomy" id="1442369"/>
    <lineage>
        <taxon>Eukaryota</taxon>
        <taxon>Fungi</taxon>
        <taxon>Dikarya</taxon>
        <taxon>Ascomycota</taxon>
        <taxon>Pezizomycotina</taxon>
        <taxon>Eurotiomycetes</taxon>
        <taxon>Chaetothyriomycetidae</taxon>
        <taxon>Chaetothyriales</taxon>
        <taxon>Herpotrichiellaceae</taxon>
        <taxon>Rhinocladiella</taxon>
    </lineage>
</organism>
<dbReference type="SUPFAM" id="SSF50978">
    <property type="entry name" value="WD40 repeat-like"/>
    <property type="match status" value="1"/>
</dbReference>
<evidence type="ECO:0000256" key="2">
    <source>
        <dbReference type="ARBA" id="ARBA00023242"/>
    </source>
</evidence>
<dbReference type="EMBL" id="KN847478">
    <property type="protein sequence ID" value="KIX05306.1"/>
    <property type="molecule type" value="Genomic_DNA"/>
</dbReference>
<comment type="subcellular location">
    <subcellularLocation>
        <location evidence="1">Nucleus</location>
    </subcellularLocation>
</comment>
<feature type="compositionally biased region" description="Polar residues" evidence="4">
    <location>
        <begin position="875"/>
        <end position="886"/>
    </location>
</feature>
<keyword evidence="7" id="KW-1185">Reference proteome</keyword>
<evidence type="ECO:0000313" key="7">
    <source>
        <dbReference type="Proteomes" id="UP000053617"/>
    </source>
</evidence>
<feature type="compositionally biased region" description="Low complexity" evidence="4">
    <location>
        <begin position="446"/>
        <end position="455"/>
    </location>
</feature>
<feature type="compositionally biased region" description="Acidic residues" evidence="4">
    <location>
        <begin position="702"/>
        <end position="713"/>
    </location>
</feature>
<dbReference type="Pfam" id="PF04003">
    <property type="entry name" value="Utp12"/>
    <property type="match status" value="1"/>
</dbReference>
<accession>A0A0D2IQ39</accession>
<protein>
    <recommendedName>
        <fullName evidence="5">Small-subunit processome Utp12 domain-containing protein</fullName>
    </recommendedName>
</protein>
<dbReference type="InterPro" id="IPR052414">
    <property type="entry name" value="U3_snoRNA-assoc_WDR"/>
</dbReference>
<dbReference type="InterPro" id="IPR007148">
    <property type="entry name" value="SSU_processome_Utp12"/>
</dbReference>
<name>A0A0D2IQ39_9EURO</name>
<dbReference type="Gene3D" id="1.10.510.10">
    <property type="entry name" value="Transferase(Phosphotransferase) domain 1"/>
    <property type="match status" value="1"/>
</dbReference>
<evidence type="ECO:0000256" key="4">
    <source>
        <dbReference type="SAM" id="MobiDB-lite"/>
    </source>
</evidence>
<dbReference type="GO" id="GO:0032040">
    <property type="term" value="C:small-subunit processome"/>
    <property type="evidence" value="ECO:0007669"/>
    <property type="project" value="UniProtKB-ARBA"/>
</dbReference>
<evidence type="ECO:0000313" key="6">
    <source>
        <dbReference type="EMBL" id="KIX05306.1"/>
    </source>
</evidence>
<dbReference type="OrthoDB" id="30195at2759"/>
<dbReference type="VEuPathDB" id="FungiDB:Z518_06178"/>
<dbReference type="HOGENOM" id="CLU_009553_0_0_1"/>
<sequence>MGRKSSSTAVSKVSSTSTPAVSASSTTVSAPKSALLKCAFAPSQFQLHLFALVIQSFDTQQLRIHDTNTGRLRCQHSAAPGSKITCLDWGFYGSAYREQQQESSKKKRKRDQSNNEGVVIAYGTSTSEVRIFSPTEGKLLATLSGAHERSVKDFKFDSSDYKQGWSIGEDARLVQWDLVQNRHTRTISLPDPAINILATPSRNPPQILCASSTPFAIDVQSSDDFRIARYDSFKNPVHQLFRSNFSDSTNPEYFLAADTDRYLNVYDIPKQKLVRTLVAGAGITSADLSSPPKDTSEVLRQQVLCAVTKVGTVELFSQPLAQSKQLNGDLKSSRKTLTKKPSASVRLISSDNKGKLVPIISASLQGPDLVVVSADGGIDFSFQKIRWQDEGNGELLFEGTKEVVKVTSASTLNTVTLTGAKDTSKAHVDESRTVVVNGGAGARPQSDAIEISSSESDGEDEEDEDSADEMKTNDAQDVDDERAASVDADEVMADTVDQVANEPEDEEFVQTEQTFGERLASQHPHEISAVPTEQPDNFPISIPFIHNKPLLPSGMSLGAVLTQSLRTNDRTLLEACLHTLDTNIVKNTIQRLDSSLAGLLLSKLAERLASRPGRYGHLITWVQWTCIAHGGAIAAQPDVTAKVRTLYQVLTQRSKTLDSLLLLKGKLDMLDAQLEYRKQLAAQRPARREQDEPGMIYIEGTDNWDSEDEDLDEDASRPTKRIKGKGKGKARRMALEDLIADDDENEIMPLANGDLDSDKEEDEDEEDERNGLLLDDEAEVTDNEDSDPDGSASDAAGSSEDEDSADESESGSEEGDDDEDSEMNSFINDGSISVAEDEDDVHIPGDSSQAEDEGEDEEQEPELKTKVKPRIPAPGSNSKTASAVTNESNLIRPGNSFFVEDPPDKLETPLEIRSPEMIFDNHISMTQGSWVFGCFAYNVLTNSCLFDLAFIYNKDSRDDAHLIQLFSLLGPLPARLKHSWPRYGVYFDDEAQLKKFVTAQRTPQEYFDHELHPSIVKVCERKIRKDQDLPESVAEYTALNPPLRERWLDEKHPDVQLEDPTGVFRPKDYYSMLGFEILVLQTVDLANFLKSSNSTKDQDEEVDYG</sequence>
<feature type="region of interest" description="Disordered" evidence="4">
    <location>
        <begin position="435"/>
        <end position="521"/>
    </location>
</feature>
<feature type="domain" description="Small-subunit processome Utp12" evidence="5">
    <location>
        <begin position="568"/>
        <end position="671"/>
    </location>
</feature>
<dbReference type="RefSeq" id="XP_013272442.1">
    <property type="nucleotide sequence ID" value="XM_013416988.1"/>
</dbReference>
<dbReference type="Gene3D" id="2.130.10.10">
    <property type="entry name" value="YVTN repeat-like/Quinoprotein amine dehydrogenase"/>
    <property type="match status" value="1"/>
</dbReference>
<proteinExistence type="inferred from homology"/>
<feature type="compositionally biased region" description="Basic residues" evidence="4">
    <location>
        <begin position="718"/>
        <end position="732"/>
    </location>
</feature>
<evidence type="ECO:0000256" key="1">
    <source>
        <dbReference type="ARBA" id="ARBA00004123"/>
    </source>
</evidence>
<feature type="compositionally biased region" description="Low complexity" evidence="4">
    <location>
        <begin position="789"/>
        <end position="798"/>
    </location>
</feature>
<reference evidence="6 7" key="1">
    <citation type="submission" date="2015-01" db="EMBL/GenBank/DDBJ databases">
        <title>The Genome Sequence of Rhinocladiella mackenzie CBS 650.93.</title>
        <authorList>
            <consortium name="The Broad Institute Genomics Platform"/>
            <person name="Cuomo C."/>
            <person name="de Hoog S."/>
            <person name="Gorbushina A."/>
            <person name="Stielow B."/>
            <person name="Teixiera M."/>
            <person name="Abouelleil A."/>
            <person name="Chapman S.B."/>
            <person name="Priest M."/>
            <person name="Young S.K."/>
            <person name="Wortman J."/>
            <person name="Nusbaum C."/>
            <person name="Birren B."/>
        </authorList>
    </citation>
    <scope>NUCLEOTIDE SEQUENCE [LARGE SCALE GENOMIC DNA]</scope>
    <source>
        <strain evidence="6 7">CBS 650.93</strain>
    </source>
</reference>
<feature type="compositionally biased region" description="Acidic residues" evidence="4">
    <location>
        <begin position="755"/>
        <end position="788"/>
    </location>
</feature>
<dbReference type="PANTHER" id="PTHR44267:SF1">
    <property type="entry name" value="WD REPEAT-CONTAINING PROTEIN 43"/>
    <property type="match status" value="1"/>
</dbReference>
<dbReference type="STRING" id="1442369.A0A0D2IQ39"/>
<evidence type="ECO:0000256" key="3">
    <source>
        <dbReference type="ARBA" id="ARBA00038335"/>
    </source>
</evidence>